<keyword evidence="5" id="KW-1003">Cell membrane</keyword>
<comment type="subcellular location">
    <subcellularLocation>
        <location evidence="3">Cell membrane</location>
        <topology evidence="3">Multi-pass membrane protein</topology>
    </subcellularLocation>
    <subcellularLocation>
        <location evidence="1">Cytoplasm</location>
        <location evidence="1">Cytoskeleton</location>
    </subcellularLocation>
    <subcellularLocation>
        <location evidence="2">Endoplasmic reticulum membrane</location>
        <topology evidence="2">Multi-pass membrane protein</topology>
    </subcellularLocation>
    <subcellularLocation>
        <location evidence="13">Membrane</location>
        <topology evidence="13">Multi-pass membrane protein</topology>
    </subcellularLocation>
</comment>
<gene>
    <name evidence="14" type="primary">ARL6IP5_2</name>
    <name evidence="14" type="ORF">ATANTOWER_016877</name>
</gene>
<comment type="caution">
    <text evidence="14">The sequence shown here is derived from an EMBL/GenBank/DDBJ whole genome shotgun (WGS) entry which is preliminary data.</text>
</comment>
<evidence type="ECO:0000256" key="1">
    <source>
        <dbReference type="ARBA" id="ARBA00004245"/>
    </source>
</evidence>
<evidence type="ECO:0000256" key="12">
    <source>
        <dbReference type="ARBA" id="ARBA00023212"/>
    </source>
</evidence>
<evidence type="ECO:0000256" key="2">
    <source>
        <dbReference type="ARBA" id="ARBA00004477"/>
    </source>
</evidence>
<accession>A0ABU7AS05</accession>
<reference evidence="14 15" key="1">
    <citation type="submission" date="2021-07" db="EMBL/GenBank/DDBJ databases">
        <authorList>
            <person name="Palmer J.M."/>
        </authorList>
    </citation>
    <scope>NUCLEOTIDE SEQUENCE [LARGE SCALE GENOMIC DNA]</scope>
    <source>
        <strain evidence="14 15">AT_MEX2019</strain>
        <tissue evidence="14">Muscle</tissue>
    </source>
</reference>
<evidence type="ECO:0000256" key="7">
    <source>
        <dbReference type="ARBA" id="ARBA00022692"/>
    </source>
</evidence>
<keyword evidence="8" id="KW-0256">Endoplasmic reticulum</keyword>
<keyword evidence="9 13" id="KW-1133">Transmembrane helix</keyword>
<keyword evidence="7 13" id="KW-0812">Transmembrane</keyword>
<comment type="similarity">
    <text evidence="4 13">Belongs to the PRA1 family.</text>
</comment>
<keyword evidence="12" id="KW-0206">Cytoskeleton</keyword>
<evidence type="ECO:0000256" key="6">
    <source>
        <dbReference type="ARBA" id="ARBA00022490"/>
    </source>
</evidence>
<dbReference type="EMBL" id="JAHUTI010023157">
    <property type="protein sequence ID" value="MED6240159.1"/>
    <property type="molecule type" value="Genomic_DNA"/>
</dbReference>
<evidence type="ECO:0000256" key="3">
    <source>
        <dbReference type="ARBA" id="ARBA00004651"/>
    </source>
</evidence>
<keyword evidence="11 13" id="KW-0472">Membrane</keyword>
<comment type="caution">
    <text evidence="13">Lacks conserved residue(s) required for the propagation of feature annotation.</text>
</comment>
<evidence type="ECO:0000313" key="14">
    <source>
        <dbReference type="EMBL" id="MED6240159.1"/>
    </source>
</evidence>
<evidence type="ECO:0000256" key="11">
    <source>
        <dbReference type="ARBA" id="ARBA00023136"/>
    </source>
</evidence>
<evidence type="ECO:0000256" key="4">
    <source>
        <dbReference type="ARBA" id="ARBA00006483"/>
    </source>
</evidence>
<proteinExistence type="inferred from homology"/>
<dbReference type="Proteomes" id="UP001345963">
    <property type="component" value="Unassembled WGS sequence"/>
</dbReference>
<dbReference type="Pfam" id="PF03208">
    <property type="entry name" value="PRA1"/>
    <property type="match status" value="1"/>
</dbReference>
<keyword evidence="6" id="KW-0963">Cytoplasm</keyword>
<dbReference type="PANTHER" id="PTHR12859:SF2">
    <property type="entry name" value="PRA1 FAMILY PROTEIN 3"/>
    <property type="match status" value="1"/>
</dbReference>
<evidence type="ECO:0000256" key="8">
    <source>
        <dbReference type="ARBA" id="ARBA00022824"/>
    </source>
</evidence>
<evidence type="ECO:0000256" key="9">
    <source>
        <dbReference type="ARBA" id="ARBA00022989"/>
    </source>
</evidence>
<evidence type="ECO:0000256" key="13">
    <source>
        <dbReference type="RuleBase" id="RU363107"/>
    </source>
</evidence>
<dbReference type="PANTHER" id="PTHR12859">
    <property type="entry name" value="PRA1 PROTEIN"/>
    <property type="match status" value="1"/>
</dbReference>
<feature type="transmembrane region" description="Helical" evidence="13">
    <location>
        <begin position="41"/>
        <end position="59"/>
    </location>
</feature>
<dbReference type="InterPro" id="IPR004895">
    <property type="entry name" value="Prenylated_rab_accept_PRA1"/>
</dbReference>
<keyword evidence="15" id="KW-1185">Reference proteome</keyword>
<name>A0ABU7AS05_9TELE</name>
<protein>
    <recommendedName>
        <fullName evidence="13">PRA1 family protein</fullName>
    </recommendedName>
</protein>
<keyword evidence="10" id="KW-0007">Acetylation</keyword>
<sequence>MAKVELVPLRSWDDFFPGSERFAKPDFTDMTRWNNRVVSNLLYYQTNYLVLAIAVFLIVGKISGSTNGELTLLQLLHRKGWHKN</sequence>
<evidence type="ECO:0000256" key="5">
    <source>
        <dbReference type="ARBA" id="ARBA00022475"/>
    </source>
</evidence>
<organism evidence="14 15">
    <name type="scientific">Ataeniobius toweri</name>
    <dbReference type="NCBI Taxonomy" id="208326"/>
    <lineage>
        <taxon>Eukaryota</taxon>
        <taxon>Metazoa</taxon>
        <taxon>Chordata</taxon>
        <taxon>Craniata</taxon>
        <taxon>Vertebrata</taxon>
        <taxon>Euteleostomi</taxon>
        <taxon>Actinopterygii</taxon>
        <taxon>Neopterygii</taxon>
        <taxon>Teleostei</taxon>
        <taxon>Neoteleostei</taxon>
        <taxon>Acanthomorphata</taxon>
        <taxon>Ovalentaria</taxon>
        <taxon>Atherinomorphae</taxon>
        <taxon>Cyprinodontiformes</taxon>
        <taxon>Goodeidae</taxon>
        <taxon>Ataeniobius</taxon>
    </lineage>
</organism>
<evidence type="ECO:0000256" key="10">
    <source>
        <dbReference type="ARBA" id="ARBA00022990"/>
    </source>
</evidence>
<evidence type="ECO:0000313" key="15">
    <source>
        <dbReference type="Proteomes" id="UP001345963"/>
    </source>
</evidence>